<feature type="transmembrane region" description="Helical" evidence="1">
    <location>
        <begin position="6"/>
        <end position="28"/>
    </location>
</feature>
<comment type="caution">
    <text evidence="2">The sequence shown here is derived from an EMBL/GenBank/DDBJ whole genome shotgun (WGS) entry which is preliminary data.</text>
</comment>
<reference evidence="2 3" key="1">
    <citation type="submission" date="2022-06" db="EMBL/GenBank/DDBJ databases">
        <title>Runella sp. S5 genome sequencing.</title>
        <authorList>
            <person name="Park S."/>
        </authorList>
    </citation>
    <scope>NUCLEOTIDE SEQUENCE [LARGE SCALE GENOMIC DNA]</scope>
    <source>
        <strain evidence="2 3">S5</strain>
    </source>
</reference>
<evidence type="ECO:0000256" key="1">
    <source>
        <dbReference type="SAM" id="Phobius"/>
    </source>
</evidence>
<organism evidence="2 3">
    <name type="scientific">Runella salmonicolor</name>
    <dbReference type="NCBI Taxonomy" id="2950278"/>
    <lineage>
        <taxon>Bacteria</taxon>
        <taxon>Pseudomonadati</taxon>
        <taxon>Bacteroidota</taxon>
        <taxon>Cytophagia</taxon>
        <taxon>Cytophagales</taxon>
        <taxon>Spirosomataceae</taxon>
        <taxon>Runella</taxon>
    </lineage>
</organism>
<evidence type="ECO:0000313" key="3">
    <source>
        <dbReference type="Proteomes" id="UP001204772"/>
    </source>
</evidence>
<keyword evidence="1" id="KW-0472">Membrane</keyword>
<keyword evidence="1" id="KW-0812">Transmembrane</keyword>
<feature type="transmembrane region" description="Helical" evidence="1">
    <location>
        <begin position="127"/>
        <end position="152"/>
    </location>
</feature>
<gene>
    <name evidence="2" type="ORF">NCI00_20295</name>
</gene>
<protein>
    <submittedName>
        <fullName evidence="2">Uncharacterized protein</fullName>
    </submittedName>
</protein>
<accession>A0ABT1FSV7</accession>
<evidence type="ECO:0000313" key="2">
    <source>
        <dbReference type="EMBL" id="MCP1384787.1"/>
    </source>
</evidence>
<proteinExistence type="predicted"/>
<sequence>MEGFILFIVATALTLSLSPLLMLLSLVLDMKGSGERMALTAYYIDVAANVLFGPAWNLLLITSMAKRRYGRKGETLSEVTGYGQIQGELRILGRLLAYLLHRIDPFHCRREAGQQVPVVVRKWWQTLLAYMEVLAILLVLGSLIAFPFYLIFHFLTINK</sequence>
<dbReference type="Proteomes" id="UP001204772">
    <property type="component" value="Unassembled WGS sequence"/>
</dbReference>
<keyword evidence="1" id="KW-1133">Transmembrane helix</keyword>
<dbReference type="RefSeq" id="WP_253530633.1">
    <property type="nucleotide sequence ID" value="NZ_JAMZEL010000009.1"/>
</dbReference>
<dbReference type="EMBL" id="JAMZEL010000009">
    <property type="protein sequence ID" value="MCP1384787.1"/>
    <property type="molecule type" value="Genomic_DNA"/>
</dbReference>
<feature type="transmembrane region" description="Helical" evidence="1">
    <location>
        <begin position="40"/>
        <end position="61"/>
    </location>
</feature>
<name>A0ABT1FSV7_9BACT</name>
<keyword evidence="3" id="KW-1185">Reference proteome</keyword>